<feature type="transmembrane region" description="Helical" evidence="1">
    <location>
        <begin position="69"/>
        <end position="90"/>
    </location>
</feature>
<dbReference type="OrthoDB" id="2452044at2"/>
<evidence type="ECO:0000313" key="2">
    <source>
        <dbReference type="EMBL" id="TFD97548.1"/>
    </source>
</evidence>
<comment type="caution">
    <text evidence="2">The sequence shown here is derived from an EMBL/GenBank/DDBJ whole genome shotgun (WGS) entry which is preliminary data.</text>
</comment>
<gene>
    <name evidence="2" type="ORF">E2626_16585</name>
</gene>
<organism evidence="2 3">
    <name type="scientific">Jeotgalibacillus salarius</name>
    <dbReference type="NCBI Taxonomy" id="546023"/>
    <lineage>
        <taxon>Bacteria</taxon>
        <taxon>Bacillati</taxon>
        <taxon>Bacillota</taxon>
        <taxon>Bacilli</taxon>
        <taxon>Bacillales</taxon>
        <taxon>Caryophanaceae</taxon>
        <taxon>Jeotgalibacillus</taxon>
    </lineage>
</organism>
<sequence>MMEELLRTAGICFLIGFLALLLKERSPQAAMMLAFCGSVYLINELIIKIKEASGLLTQLTGYVPGLQQYSIILLKVLVIAFVSEICIHLVKQLEQPLLAMIIEWTGKLLILTIAFPVFIELMEQIFQLLPENMIQGRY</sequence>
<dbReference type="AlphaFoldDB" id="A0A4Y8L638"/>
<accession>A0A4Y8L638</accession>
<evidence type="ECO:0008006" key="4">
    <source>
        <dbReference type="Google" id="ProtNLM"/>
    </source>
</evidence>
<keyword evidence="1" id="KW-0472">Membrane</keyword>
<name>A0A4Y8L638_9BACL</name>
<keyword evidence="1" id="KW-1133">Transmembrane helix</keyword>
<protein>
    <recommendedName>
        <fullName evidence="4">Stage III sporulation protein AD</fullName>
    </recommendedName>
</protein>
<dbReference type="EMBL" id="SORX01000017">
    <property type="protein sequence ID" value="TFD97548.1"/>
    <property type="molecule type" value="Genomic_DNA"/>
</dbReference>
<evidence type="ECO:0000256" key="1">
    <source>
        <dbReference type="SAM" id="Phobius"/>
    </source>
</evidence>
<evidence type="ECO:0000313" key="3">
    <source>
        <dbReference type="Proteomes" id="UP000297776"/>
    </source>
</evidence>
<feature type="transmembrane region" description="Helical" evidence="1">
    <location>
        <begin position="97"/>
        <end position="119"/>
    </location>
</feature>
<keyword evidence="3" id="KW-1185">Reference proteome</keyword>
<reference evidence="2 3" key="1">
    <citation type="submission" date="2019-03" db="EMBL/GenBank/DDBJ databases">
        <authorList>
            <person name="Yang Y."/>
        </authorList>
    </citation>
    <scope>NUCLEOTIDE SEQUENCE [LARGE SCALE GENOMIC DNA]</scope>
    <source>
        <strain evidence="2 3">ASL-1</strain>
    </source>
</reference>
<feature type="transmembrane region" description="Helical" evidence="1">
    <location>
        <begin position="29"/>
        <end position="49"/>
    </location>
</feature>
<dbReference type="Proteomes" id="UP000297776">
    <property type="component" value="Unassembled WGS sequence"/>
</dbReference>
<keyword evidence="1" id="KW-0812">Transmembrane</keyword>
<proteinExistence type="predicted"/>
<feature type="transmembrane region" description="Helical" evidence="1">
    <location>
        <begin position="6"/>
        <end position="22"/>
    </location>
</feature>
<dbReference type="InterPro" id="IPR025664">
    <property type="entry name" value="Spore_III_AC/AD"/>
</dbReference>
<dbReference type="Pfam" id="PF06686">
    <property type="entry name" value="SpoIIIAC"/>
    <property type="match status" value="1"/>
</dbReference>